<dbReference type="AlphaFoldDB" id="A0A239HXR6"/>
<dbReference type="RefSeq" id="WP_089356282.1">
    <property type="nucleotide sequence ID" value="NZ_FZPD01000002.1"/>
</dbReference>
<comment type="similarity">
    <text evidence="1 3">Belongs to the short-chain dehydrogenases/reductases (SDR) family.</text>
</comment>
<dbReference type="SUPFAM" id="SSF51735">
    <property type="entry name" value="NAD(P)-binding Rossmann-fold domains"/>
    <property type="match status" value="1"/>
</dbReference>
<dbReference type="Pfam" id="PF00106">
    <property type="entry name" value="adh_short"/>
    <property type="match status" value="1"/>
</dbReference>
<sequence>MTKIKDSVVWVTGASSGIGEQLAYQLAEKGAKLIISARRKEELDRVKSNCKSETVETLSLDLEDEFSLKQRAKEAGTIFGEVDILINNGGISQRDTILNTSLEVDRRLMEVNYFGSITLSKTLLPKMVERKKGHHVIVTSTVGIINTPFRSGYGASKHALHGFYDALRAEHHNDNIKVTIVLPGYIKTNISYNALVGDGSQQNKMDPGQAKGMSPEKCARLIIKAIENNKTEVYIGGAKEKLGIYLKRFWPKAAAKAVRKLRVK</sequence>
<dbReference type="InterPro" id="IPR020904">
    <property type="entry name" value="Sc_DH/Rdtase_CS"/>
</dbReference>
<dbReference type="NCBIfam" id="NF004825">
    <property type="entry name" value="PRK06181.1"/>
    <property type="match status" value="1"/>
</dbReference>
<dbReference type="PROSITE" id="PS00061">
    <property type="entry name" value="ADH_SHORT"/>
    <property type="match status" value="1"/>
</dbReference>
<organism evidence="4 5">
    <name type="scientific">Ekhidna lutea</name>
    <dbReference type="NCBI Taxonomy" id="447679"/>
    <lineage>
        <taxon>Bacteria</taxon>
        <taxon>Pseudomonadati</taxon>
        <taxon>Bacteroidota</taxon>
        <taxon>Cytophagia</taxon>
        <taxon>Cytophagales</taxon>
        <taxon>Reichenbachiellaceae</taxon>
        <taxon>Ekhidna</taxon>
    </lineage>
</organism>
<evidence type="ECO:0000256" key="1">
    <source>
        <dbReference type="ARBA" id="ARBA00006484"/>
    </source>
</evidence>
<dbReference type="GO" id="GO:0016020">
    <property type="term" value="C:membrane"/>
    <property type="evidence" value="ECO:0007669"/>
    <property type="project" value="TreeGrafter"/>
</dbReference>
<reference evidence="4 5" key="1">
    <citation type="submission" date="2017-06" db="EMBL/GenBank/DDBJ databases">
        <authorList>
            <person name="Kim H.J."/>
            <person name="Triplett B.A."/>
        </authorList>
    </citation>
    <scope>NUCLEOTIDE SEQUENCE [LARGE SCALE GENOMIC DNA]</scope>
    <source>
        <strain evidence="4 5">DSM 19307</strain>
    </source>
</reference>
<dbReference type="GO" id="GO:0016491">
    <property type="term" value="F:oxidoreductase activity"/>
    <property type="evidence" value="ECO:0007669"/>
    <property type="project" value="UniProtKB-KW"/>
</dbReference>
<dbReference type="InterPro" id="IPR002347">
    <property type="entry name" value="SDR_fam"/>
</dbReference>
<keyword evidence="5" id="KW-1185">Reference proteome</keyword>
<protein>
    <submittedName>
        <fullName evidence="4">Short-chain dehydrogenase</fullName>
    </submittedName>
</protein>
<dbReference type="Proteomes" id="UP000198393">
    <property type="component" value="Unassembled WGS sequence"/>
</dbReference>
<dbReference type="CDD" id="cd05332">
    <property type="entry name" value="11beta-HSD1_like_SDR_c"/>
    <property type="match status" value="1"/>
</dbReference>
<dbReference type="EMBL" id="FZPD01000002">
    <property type="protein sequence ID" value="SNS86032.1"/>
    <property type="molecule type" value="Genomic_DNA"/>
</dbReference>
<keyword evidence="2" id="KW-0560">Oxidoreductase</keyword>
<dbReference type="PRINTS" id="PR00081">
    <property type="entry name" value="GDHRDH"/>
</dbReference>
<evidence type="ECO:0000256" key="3">
    <source>
        <dbReference type="RuleBase" id="RU000363"/>
    </source>
</evidence>
<evidence type="ECO:0000256" key="2">
    <source>
        <dbReference type="ARBA" id="ARBA00023002"/>
    </source>
</evidence>
<proteinExistence type="inferred from homology"/>
<evidence type="ECO:0000313" key="4">
    <source>
        <dbReference type="EMBL" id="SNS86032.1"/>
    </source>
</evidence>
<evidence type="ECO:0000313" key="5">
    <source>
        <dbReference type="Proteomes" id="UP000198393"/>
    </source>
</evidence>
<dbReference type="OrthoDB" id="822355at2"/>
<accession>A0A239HXR6</accession>
<dbReference type="PANTHER" id="PTHR44196:SF1">
    <property type="entry name" value="DEHYDROGENASE_REDUCTASE SDR FAMILY MEMBER 7B"/>
    <property type="match status" value="1"/>
</dbReference>
<dbReference type="Gene3D" id="3.40.50.720">
    <property type="entry name" value="NAD(P)-binding Rossmann-like Domain"/>
    <property type="match status" value="1"/>
</dbReference>
<name>A0A239HXR6_EKHLU</name>
<gene>
    <name evidence="4" type="ORF">SAMN05421640_1561</name>
</gene>
<dbReference type="PRINTS" id="PR00080">
    <property type="entry name" value="SDRFAMILY"/>
</dbReference>
<dbReference type="PANTHER" id="PTHR44196">
    <property type="entry name" value="DEHYDROGENASE/REDUCTASE SDR FAMILY MEMBER 7B"/>
    <property type="match status" value="1"/>
</dbReference>
<dbReference type="InterPro" id="IPR036291">
    <property type="entry name" value="NAD(P)-bd_dom_sf"/>
</dbReference>